<dbReference type="InParanoid" id="A0A2I4AM19"/>
<dbReference type="OrthoDB" id="10057552at2759"/>
<dbReference type="GeneID" id="106512453"/>
<evidence type="ECO:0000313" key="1">
    <source>
        <dbReference type="Proteomes" id="UP000192220"/>
    </source>
</evidence>
<feature type="non-terminal residue" evidence="2">
    <location>
        <position position="359"/>
    </location>
</feature>
<dbReference type="STRING" id="52670.A0A2I4AM19"/>
<organism evidence="1 2">
    <name type="scientific">Austrofundulus limnaeus</name>
    <name type="common">Annual killifish</name>
    <dbReference type="NCBI Taxonomy" id="52670"/>
    <lineage>
        <taxon>Eukaryota</taxon>
        <taxon>Metazoa</taxon>
        <taxon>Chordata</taxon>
        <taxon>Craniata</taxon>
        <taxon>Vertebrata</taxon>
        <taxon>Euteleostomi</taxon>
        <taxon>Actinopterygii</taxon>
        <taxon>Neopterygii</taxon>
        <taxon>Teleostei</taxon>
        <taxon>Neoteleostei</taxon>
        <taxon>Acanthomorphata</taxon>
        <taxon>Ovalentaria</taxon>
        <taxon>Atherinomorphae</taxon>
        <taxon>Cyprinodontiformes</taxon>
        <taxon>Rivulidae</taxon>
        <taxon>Austrofundulus</taxon>
    </lineage>
</organism>
<dbReference type="InterPro" id="IPR043502">
    <property type="entry name" value="DNA/RNA_pol_sf"/>
</dbReference>
<dbReference type="Proteomes" id="UP000192220">
    <property type="component" value="Unplaced"/>
</dbReference>
<name>A0A2I4AM19_AUSLI</name>
<protein>
    <submittedName>
        <fullName evidence="2">Uncharacterized protein LOC106512453</fullName>
    </submittedName>
</protein>
<dbReference type="SUPFAM" id="SSF56672">
    <property type="entry name" value="DNA/RNA polymerases"/>
    <property type="match status" value="1"/>
</dbReference>
<proteinExistence type="predicted"/>
<dbReference type="Gene3D" id="3.10.10.10">
    <property type="entry name" value="HIV Type 1 Reverse Transcriptase, subunit A, domain 1"/>
    <property type="match status" value="1"/>
</dbReference>
<dbReference type="AlphaFoldDB" id="A0A2I4AM19"/>
<dbReference type="CDD" id="cd01644">
    <property type="entry name" value="RT_pepA17"/>
    <property type="match status" value="1"/>
</dbReference>
<dbReference type="PANTHER" id="PTHR47331:SF1">
    <property type="entry name" value="GAG-LIKE PROTEIN"/>
    <property type="match status" value="1"/>
</dbReference>
<accession>A0A2I4AM19</accession>
<dbReference type="Gene3D" id="3.30.70.270">
    <property type="match status" value="1"/>
</dbReference>
<dbReference type="InterPro" id="IPR043128">
    <property type="entry name" value="Rev_trsase/Diguanyl_cyclase"/>
</dbReference>
<dbReference type="PANTHER" id="PTHR47331">
    <property type="entry name" value="PHD-TYPE DOMAIN-CONTAINING PROTEIN"/>
    <property type="match status" value="1"/>
</dbReference>
<gene>
    <name evidence="2" type="primary">LOC106512453</name>
</gene>
<sequence>MSQYNMDFNEKTLEEEHEMSMEDKRFIEIMERSTCKQNGHYCLDLPFNKDDIIMPNNRCIVEQRIQNLKRKFEKNKAYKEEYTAFVTDWIDKGYAEVVPHDQLEPKDGGVWYLPHHGVYHPKKRTLRVVFDCGASYKGTSLNHQLLQGPDLTNSLFGVLTRFREEKIALMTDIKAMFHQVKVSEKHVNFLRFLWWPSGDTSASLTEYRMTVHIFGAVSSPSCANYALRKTAADHAHSYNKQAIDTVYNNFYVDDCLKSVATEQEAVKLVAHLIELCSTGGFQLLKWTSNSRAVLLSIPVEKRSKPTRELYLEQDSLPVEKALGLSWSAENDTFSFELALEGKPHTRRGILSMVSSIYDP</sequence>
<reference evidence="2" key="1">
    <citation type="submission" date="2025-08" db="UniProtKB">
        <authorList>
            <consortium name="RefSeq"/>
        </authorList>
    </citation>
    <scope>IDENTIFICATION</scope>
</reference>
<dbReference type="RefSeq" id="XP_013856523.1">
    <property type="nucleotide sequence ID" value="XM_014001069.1"/>
</dbReference>
<evidence type="ECO:0000313" key="2">
    <source>
        <dbReference type="RefSeq" id="XP_013856523.1"/>
    </source>
</evidence>
<keyword evidence="1" id="KW-1185">Reference proteome</keyword>
<dbReference type="KEGG" id="alim:106512453"/>